<dbReference type="Gene3D" id="3.40.50.261">
    <property type="entry name" value="Succinyl-CoA synthetase domains"/>
    <property type="match status" value="2"/>
</dbReference>
<sequence>MPSAAVQRIERLLRPRSVAVVGASGDTNKLAGRIVPAIRQGGFAGKLFPINPRRSEVAGLPCFPSLSAVGEQIDHCIVILPRDQVQEVVEECARLGVQGVSIFASGYAEAGEDGVRAQQQLVELSRSADLPFLGPNCMGFVNLVDGLTATTSSVIARNQEAGDLALISQSGGLAFGTIAYAVAESPMAFSYALNTGNSAGVDFGDLVEFLYADEHTRRILIVAESNAHVAQVVRRVDEIGLQKPIVLLKLGRGESGAAAARGHTGSLAGDYELVRDCAEGAGIVCVDDVADAINALQVVGSAPAREGRLGLGVVSISGGNLTLFADVLSSSELEFATLQASTVDTLRELLPGSASVTNPVDATFLGFDRPEVLGRVVETLGNDPDCKIVVVITTTAEDLRPAARAVVDAAASSPAQVAVVWNGGSYDGAAEGILTSAGIPVVRGSAAFARAAAAVQRATPRTRDTTGAAGTLVTPAGFGTAELRESDSLEFLDVNGVPVVPWRRATGDTLVAAAEEIGFPVVIKVDTAQTRISDQGGVVLDLRNAAEVEKAGAELEEKFGGDYLVARFAGGAEMFASAFQHPDFGPVLAVGTGGRLVESIKDVTYVRLPAQPQDIAAALRRTLIGKVLDEGARGMSGFDSAVGAVHALGRLALAARDVVTQIEINPFIVGDGRAVAVDASIHLKGTGPEEAL</sequence>
<dbReference type="GO" id="GO:0016874">
    <property type="term" value="F:ligase activity"/>
    <property type="evidence" value="ECO:0007669"/>
    <property type="project" value="UniProtKB-KW"/>
</dbReference>
<dbReference type="Gene3D" id="3.40.50.720">
    <property type="entry name" value="NAD(P)-binding Rossmann-like Domain"/>
    <property type="match status" value="1"/>
</dbReference>
<evidence type="ECO:0000256" key="2">
    <source>
        <dbReference type="ARBA" id="ARBA00022741"/>
    </source>
</evidence>
<keyword evidence="7" id="KW-1185">Reference proteome</keyword>
<dbReference type="STRING" id="1848.SAMN05443637_11157"/>
<reference evidence="6 7" key="1">
    <citation type="submission" date="2016-11" db="EMBL/GenBank/DDBJ databases">
        <authorList>
            <person name="Jaros S."/>
            <person name="Januszkiewicz K."/>
            <person name="Wedrychowicz H."/>
        </authorList>
    </citation>
    <scope>NUCLEOTIDE SEQUENCE [LARGE SCALE GENOMIC DNA]</scope>
    <source>
        <strain evidence="6 7">DSM 43832</strain>
    </source>
</reference>
<accession>A0A1M6UWM1</accession>
<dbReference type="Gene3D" id="3.30.470.20">
    <property type="entry name" value="ATP-grasp fold, B domain"/>
    <property type="match status" value="1"/>
</dbReference>
<dbReference type="SUPFAM" id="SSF56059">
    <property type="entry name" value="Glutathione synthetase ATP-binding domain-like"/>
    <property type="match status" value="1"/>
</dbReference>
<dbReference type="PROSITE" id="PS50975">
    <property type="entry name" value="ATP_GRASP"/>
    <property type="match status" value="1"/>
</dbReference>
<dbReference type="InterPro" id="IPR016102">
    <property type="entry name" value="Succinyl-CoA_synth-like"/>
</dbReference>
<organism evidence="6 7">
    <name type="scientific">Pseudonocardia thermophila</name>
    <dbReference type="NCBI Taxonomy" id="1848"/>
    <lineage>
        <taxon>Bacteria</taxon>
        <taxon>Bacillati</taxon>
        <taxon>Actinomycetota</taxon>
        <taxon>Actinomycetes</taxon>
        <taxon>Pseudonocardiales</taxon>
        <taxon>Pseudonocardiaceae</taxon>
        <taxon>Pseudonocardia</taxon>
    </lineage>
</organism>
<dbReference type="PANTHER" id="PTHR43334:SF1">
    <property type="entry name" value="3-HYDROXYPROPIONATE--COA LIGASE [ADP-FORMING]"/>
    <property type="match status" value="1"/>
</dbReference>
<dbReference type="GO" id="GO:0005524">
    <property type="term" value="F:ATP binding"/>
    <property type="evidence" value="ECO:0007669"/>
    <property type="project" value="UniProtKB-UniRule"/>
</dbReference>
<dbReference type="SUPFAM" id="SSF52210">
    <property type="entry name" value="Succinyl-CoA synthetase domains"/>
    <property type="match status" value="2"/>
</dbReference>
<keyword evidence="1" id="KW-0436">Ligase</keyword>
<feature type="domain" description="ATP-grasp" evidence="5">
    <location>
        <begin position="489"/>
        <end position="692"/>
    </location>
</feature>
<proteinExistence type="predicted"/>
<dbReference type="InterPro" id="IPR051538">
    <property type="entry name" value="Acyl-CoA_Synth/Transferase"/>
</dbReference>
<dbReference type="AlphaFoldDB" id="A0A1M6UWM1"/>
<evidence type="ECO:0000256" key="3">
    <source>
        <dbReference type="ARBA" id="ARBA00022840"/>
    </source>
</evidence>
<evidence type="ECO:0000313" key="6">
    <source>
        <dbReference type="EMBL" id="SHK73619.1"/>
    </source>
</evidence>
<dbReference type="EMBL" id="FRAP01000011">
    <property type="protein sequence ID" value="SHK73619.1"/>
    <property type="molecule type" value="Genomic_DNA"/>
</dbReference>
<dbReference type="GO" id="GO:0046872">
    <property type="term" value="F:metal ion binding"/>
    <property type="evidence" value="ECO:0007669"/>
    <property type="project" value="InterPro"/>
</dbReference>
<name>A0A1M6UWM1_PSETH</name>
<protein>
    <submittedName>
        <fullName evidence="6">Acyl-CoA synthetase (NDP forming)</fullName>
    </submittedName>
</protein>
<dbReference type="Proteomes" id="UP000184363">
    <property type="component" value="Unassembled WGS sequence"/>
</dbReference>
<dbReference type="RefSeq" id="WP_073457779.1">
    <property type="nucleotide sequence ID" value="NZ_CALGVN010000022.1"/>
</dbReference>
<evidence type="ECO:0000259" key="5">
    <source>
        <dbReference type="PROSITE" id="PS50975"/>
    </source>
</evidence>
<keyword evidence="3 4" id="KW-0067">ATP-binding</keyword>
<dbReference type="InterPro" id="IPR036291">
    <property type="entry name" value="NAD(P)-bd_dom_sf"/>
</dbReference>
<dbReference type="Pfam" id="PF13380">
    <property type="entry name" value="CoA_binding_2"/>
    <property type="match status" value="1"/>
</dbReference>
<evidence type="ECO:0000256" key="4">
    <source>
        <dbReference type="PROSITE-ProRule" id="PRU00409"/>
    </source>
</evidence>
<evidence type="ECO:0000313" key="7">
    <source>
        <dbReference type="Proteomes" id="UP000184363"/>
    </source>
</evidence>
<dbReference type="SMART" id="SM00881">
    <property type="entry name" value="CoA_binding"/>
    <property type="match status" value="1"/>
</dbReference>
<dbReference type="Pfam" id="PF13607">
    <property type="entry name" value="Succ_CoA_lig"/>
    <property type="match status" value="1"/>
</dbReference>
<dbReference type="OrthoDB" id="190266at2"/>
<dbReference type="InterPro" id="IPR013815">
    <property type="entry name" value="ATP_grasp_subdomain_1"/>
</dbReference>
<dbReference type="Gene3D" id="3.30.1490.20">
    <property type="entry name" value="ATP-grasp fold, A domain"/>
    <property type="match status" value="1"/>
</dbReference>
<dbReference type="InterPro" id="IPR003781">
    <property type="entry name" value="CoA-bd"/>
</dbReference>
<dbReference type="InterPro" id="IPR011761">
    <property type="entry name" value="ATP-grasp"/>
</dbReference>
<dbReference type="InterPro" id="IPR032875">
    <property type="entry name" value="Succ_CoA_lig_flav_dom"/>
</dbReference>
<gene>
    <name evidence="6" type="ORF">SAMN05443637_11157</name>
</gene>
<keyword evidence="2 4" id="KW-0547">Nucleotide-binding</keyword>
<dbReference type="Pfam" id="PF13549">
    <property type="entry name" value="ATP-grasp_5"/>
    <property type="match status" value="1"/>
</dbReference>
<evidence type="ECO:0000256" key="1">
    <source>
        <dbReference type="ARBA" id="ARBA00022598"/>
    </source>
</evidence>
<dbReference type="SUPFAM" id="SSF51735">
    <property type="entry name" value="NAD(P)-binding Rossmann-fold domains"/>
    <property type="match status" value="1"/>
</dbReference>
<dbReference type="PANTHER" id="PTHR43334">
    <property type="entry name" value="ACETATE--COA LIGASE [ADP-FORMING]"/>
    <property type="match status" value="1"/>
</dbReference>